<comment type="similarity">
    <text evidence="1">Belongs to the peptidase M20A family.</text>
</comment>
<proteinExistence type="inferred from homology"/>
<dbReference type="Proteomes" id="UP000800040">
    <property type="component" value="Unassembled WGS sequence"/>
</dbReference>
<dbReference type="GO" id="GO:0006508">
    <property type="term" value="P:proteolysis"/>
    <property type="evidence" value="ECO:0007669"/>
    <property type="project" value="UniProtKB-KW"/>
</dbReference>
<keyword evidence="3" id="KW-0645">Protease</keyword>
<dbReference type="Gene3D" id="3.40.630.10">
    <property type="entry name" value="Zn peptidases"/>
    <property type="match status" value="2"/>
</dbReference>
<dbReference type="Pfam" id="PF01546">
    <property type="entry name" value="Peptidase_M20"/>
    <property type="match status" value="1"/>
</dbReference>
<dbReference type="EMBL" id="ML975501">
    <property type="protein sequence ID" value="KAF1828744.1"/>
    <property type="molecule type" value="Genomic_DNA"/>
</dbReference>
<dbReference type="PANTHER" id="PTHR43270:SF8">
    <property type="entry name" value="DI- AND TRIPEPTIDASE DUG2-RELATED"/>
    <property type="match status" value="1"/>
</dbReference>
<dbReference type="OrthoDB" id="7832001at2759"/>
<feature type="repeat" description="WD" evidence="7">
    <location>
        <begin position="348"/>
        <end position="384"/>
    </location>
</feature>
<evidence type="ECO:0000256" key="2">
    <source>
        <dbReference type="ARBA" id="ARBA00022574"/>
    </source>
</evidence>
<evidence type="ECO:0000256" key="5">
    <source>
        <dbReference type="ARBA" id="ARBA00022737"/>
    </source>
</evidence>
<feature type="repeat" description="WD" evidence="7">
    <location>
        <begin position="74"/>
        <end position="105"/>
    </location>
</feature>
<feature type="region of interest" description="Disordered" evidence="8">
    <location>
        <begin position="831"/>
        <end position="850"/>
    </location>
</feature>
<dbReference type="InterPro" id="IPR019775">
    <property type="entry name" value="WD40_repeat_CS"/>
</dbReference>
<evidence type="ECO:0000256" key="6">
    <source>
        <dbReference type="ARBA" id="ARBA00022801"/>
    </source>
</evidence>
<keyword evidence="5" id="KW-0677">Repeat</keyword>
<evidence type="ECO:0000256" key="8">
    <source>
        <dbReference type="SAM" id="MobiDB-lite"/>
    </source>
</evidence>
<evidence type="ECO:0000256" key="4">
    <source>
        <dbReference type="ARBA" id="ARBA00022723"/>
    </source>
</evidence>
<feature type="repeat" description="WD" evidence="7">
    <location>
        <begin position="277"/>
        <end position="308"/>
    </location>
</feature>
<dbReference type="InterPro" id="IPR001680">
    <property type="entry name" value="WD40_rpt"/>
</dbReference>
<keyword evidence="2 7" id="KW-0853">WD repeat</keyword>
<evidence type="ECO:0000256" key="7">
    <source>
        <dbReference type="PROSITE-ProRule" id="PRU00221"/>
    </source>
</evidence>
<accession>A0A6A5K2P7</accession>
<keyword evidence="4" id="KW-0479">Metal-binding</keyword>
<dbReference type="Gene3D" id="2.130.10.10">
    <property type="entry name" value="YVTN repeat-like/Quinoprotein amine dehydrogenase"/>
    <property type="match status" value="2"/>
</dbReference>
<dbReference type="PROSITE" id="PS50082">
    <property type="entry name" value="WD_REPEATS_2"/>
    <property type="match status" value="3"/>
</dbReference>
<dbReference type="AlphaFoldDB" id="A0A6A5K2P7"/>
<name>A0A6A5K2P7_9PLEO</name>
<dbReference type="Pfam" id="PF00400">
    <property type="entry name" value="WD40"/>
    <property type="match status" value="2"/>
</dbReference>
<reference evidence="9" key="1">
    <citation type="submission" date="2020-01" db="EMBL/GenBank/DDBJ databases">
        <authorList>
            <consortium name="DOE Joint Genome Institute"/>
            <person name="Haridas S."/>
            <person name="Albert R."/>
            <person name="Binder M."/>
            <person name="Bloem J."/>
            <person name="Labutti K."/>
            <person name="Salamov A."/>
            <person name="Andreopoulos B."/>
            <person name="Baker S.E."/>
            <person name="Barry K."/>
            <person name="Bills G."/>
            <person name="Bluhm B.H."/>
            <person name="Cannon C."/>
            <person name="Castanera R."/>
            <person name="Culley D.E."/>
            <person name="Daum C."/>
            <person name="Ezra D."/>
            <person name="Gonzalez J.B."/>
            <person name="Henrissat B."/>
            <person name="Kuo A."/>
            <person name="Liang C."/>
            <person name="Lipzen A."/>
            <person name="Lutzoni F."/>
            <person name="Magnuson J."/>
            <person name="Mondo S."/>
            <person name="Nolan M."/>
            <person name="Ohm R."/>
            <person name="Pangilinan J."/>
            <person name="Park H.-J."/>
            <person name="Ramirez L."/>
            <person name="Alfaro M."/>
            <person name="Sun H."/>
            <person name="Tritt A."/>
            <person name="Yoshinaga Y."/>
            <person name="Zwiers L.-H."/>
            <person name="Turgeon B.G."/>
            <person name="Goodwin S.B."/>
            <person name="Spatafora J.W."/>
            <person name="Crous P.W."/>
            <person name="Grigoriev I.V."/>
        </authorList>
    </citation>
    <scope>NUCLEOTIDE SEQUENCE</scope>
    <source>
        <strain evidence="9">P77</strain>
    </source>
</reference>
<organism evidence="9 10">
    <name type="scientific">Decorospora gaudefroyi</name>
    <dbReference type="NCBI Taxonomy" id="184978"/>
    <lineage>
        <taxon>Eukaryota</taxon>
        <taxon>Fungi</taxon>
        <taxon>Dikarya</taxon>
        <taxon>Ascomycota</taxon>
        <taxon>Pezizomycotina</taxon>
        <taxon>Dothideomycetes</taxon>
        <taxon>Pleosporomycetidae</taxon>
        <taxon>Pleosporales</taxon>
        <taxon>Pleosporineae</taxon>
        <taxon>Pleosporaceae</taxon>
        <taxon>Decorospora</taxon>
    </lineage>
</organism>
<feature type="region of interest" description="Disordered" evidence="8">
    <location>
        <begin position="785"/>
        <end position="824"/>
    </location>
</feature>
<evidence type="ECO:0000313" key="10">
    <source>
        <dbReference type="Proteomes" id="UP000800040"/>
    </source>
</evidence>
<evidence type="ECO:0000256" key="1">
    <source>
        <dbReference type="ARBA" id="ARBA00006247"/>
    </source>
</evidence>
<dbReference type="InterPro" id="IPR015943">
    <property type="entry name" value="WD40/YVTN_repeat-like_dom_sf"/>
</dbReference>
<dbReference type="Gene3D" id="3.30.70.360">
    <property type="match status" value="1"/>
</dbReference>
<dbReference type="GO" id="GO:0008233">
    <property type="term" value="F:peptidase activity"/>
    <property type="evidence" value="ECO:0007669"/>
    <property type="project" value="UniProtKB-KW"/>
</dbReference>
<dbReference type="SMART" id="SM00320">
    <property type="entry name" value="WD40"/>
    <property type="match status" value="7"/>
</dbReference>
<keyword evidence="6" id="KW-0378">Hydrolase</keyword>
<evidence type="ECO:0000313" key="9">
    <source>
        <dbReference type="EMBL" id="KAF1828744.1"/>
    </source>
</evidence>
<dbReference type="InterPro" id="IPR017149">
    <property type="entry name" value="GSH_degradosome_Dug2"/>
</dbReference>
<dbReference type="PROSITE" id="PS00678">
    <property type="entry name" value="WD_REPEATS_1"/>
    <property type="match status" value="1"/>
</dbReference>
<dbReference type="PANTHER" id="PTHR43270">
    <property type="entry name" value="BETA-ALA-HIS DIPEPTIDASE"/>
    <property type="match status" value="1"/>
</dbReference>
<gene>
    <name evidence="9" type="ORF">BDW02DRAFT_206240</name>
</gene>
<dbReference type="GO" id="GO:0006751">
    <property type="term" value="P:glutathione catabolic process"/>
    <property type="evidence" value="ECO:0007669"/>
    <property type="project" value="InterPro"/>
</dbReference>
<keyword evidence="10" id="KW-1185">Reference proteome</keyword>
<dbReference type="InterPro" id="IPR051458">
    <property type="entry name" value="Cyt/Met_Dipeptidase"/>
</dbReference>
<feature type="compositionally biased region" description="Polar residues" evidence="8">
    <location>
        <begin position="788"/>
        <end position="824"/>
    </location>
</feature>
<dbReference type="InterPro" id="IPR036322">
    <property type="entry name" value="WD40_repeat_dom_sf"/>
</dbReference>
<dbReference type="PIRSF" id="PIRSF037237">
    <property type="entry name" value="Peptidase_WD_repeats_DUG2"/>
    <property type="match status" value="1"/>
</dbReference>
<protein>
    <submittedName>
        <fullName evidence="9">Glutathione degradosome</fullName>
    </submittedName>
</protein>
<dbReference type="GO" id="GO:0046872">
    <property type="term" value="F:metal ion binding"/>
    <property type="evidence" value="ECO:0007669"/>
    <property type="project" value="UniProtKB-KW"/>
</dbReference>
<dbReference type="SUPFAM" id="SSF50978">
    <property type="entry name" value="WD40 repeat-like"/>
    <property type="match status" value="1"/>
</dbReference>
<feature type="region of interest" description="Disordered" evidence="8">
    <location>
        <begin position="157"/>
        <end position="198"/>
    </location>
</feature>
<sequence length="912" mass="101273">MPIAAPPHNDSIMDAMGAERPVPNANRTPALSHRMKHDKSILALAVSSQYIFAGTQGGEILVYSLDTFQRRRVIHAHKGSVLGLCLSQDRKLLFSSAADPIVNVWCTSAFKHLYALWSPYDIGDIFCVAYSSYHRTVYLGAQNTSIQWYDLKEKDSRPAPSLSSHPNERKNKFFDSLGPGGAQTPRPGGADSRPRDAAGGQELQIDSHDIYQFAHYGYVHCMLLGTNILPESPSEEVLVSGGGDGRILLWRIDPSQRGAISSIYTLEDGREEGESILSLARERSFLYSGRFDGEVNVWDLETRQLVRSLKASTGDVHTLTLGAGVLYAGGKTGIVQKFNEHYETITTFKAHDGLILASAFTKYNDKPTFVTGGNDNTVVIWEVRDCAEPNAVTRRSNNDLMVESLSQFVSFRTVSSLPKYRADCRRGASYLRSVFQNFGAVTEMINTREPYNPIVFAKFRGNPATTASRKKILFYGHYDVIPAENEHRKWKHDPFSLTGEGGYLYGRGTSDNKGPIMAAIYAAHELANEQSLDSDIIFLIEGEEESGSRGFEKAVQARKDLIGDVDWILLANSYWLDDHVPCLTYGLRGVIHATVQVESKHPDLHSGVDGSALLDEPLKDLVMLLSKLTGRHGKVQVPGFYDPILPLTDDEKELYTEITQTLLRGNPDLGDPEELAQSLMRRWREASLTIHRFQTSGPENSTIIPRLAKAALSIRLVPNQEAGNVAESLQSFLQSEFDQLDSKNKLNVTIDHQAEPWLGDFNNEIFQTLERAIMSVWGPTLGQRRESVPTTDYFSPLSKPTATPSPTTNSKPEPATSNTLANSSDDPVVLVSATSMPNHPSSSSSRKPLYIREGGSIPSIRFLEKEFHAPAAHLPCGQASDSAHLDNERLRLVNFFNCQRIFKEVFRELPRK</sequence>
<evidence type="ECO:0000256" key="3">
    <source>
        <dbReference type="ARBA" id="ARBA00022670"/>
    </source>
</evidence>
<dbReference type="SUPFAM" id="SSF53187">
    <property type="entry name" value="Zn-dependent exopeptidases"/>
    <property type="match status" value="1"/>
</dbReference>
<dbReference type="InterPro" id="IPR002933">
    <property type="entry name" value="Peptidase_M20"/>
</dbReference>